<dbReference type="InterPro" id="IPR046894">
    <property type="entry name" value="MTaX1"/>
</dbReference>
<dbReference type="EMBL" id="CP017634">
    <property type="protein sequence ID" value="ATW26727.1"/>
    <property type="molecule type" value="Genomic_DNA"/>
</dbReference>
<name>A0A3G1KWF9_FORW1</name>
<protein>
    <recommendedName>
        <fullName evidence="1">Methylase-associated X1 domain-containing protein</fullName>
    </recommendedName>
</protein>
<organism evidence="2 3">
    <name type="scientific">Formimonas warabiya</name>
    <dbReference type="NCBI Taxonomy" id="1761012"/>
    <lineage>
        <taxon>Bacteria</taxon>
        <taxon>Bacillati</taxon>
        <taxon>Bacillota</taxon>
        <taxon>Clostridia</taxon>
        <taxon>Eubacteriales</taxon>
        <taxon>Peptococcaceae</taxon>
        <taxon>Candidatus Formimonas</taxon>
    </lineage>
</organism>
<dbReference type="Proteomes" id="UP000323521">
    <property type="component" value="Chromosome"/>
</dbReference>
<dbReference type="Pfam" id="PF20296">
    <property type="entry name" value="MTaX1"/>
    <property type="match status" value="1"/>
</dbReference>
<evidence type="ECO:0000313" key="2">
    <source>
        <dbReference type="EMBL" id="ATW26727.1"/>
    </source>
</evidence>
<accession>A0A3G1KWF9</accession>
<feature type="domain" description="Methylase-associated X1" evidence="1">
    <location>
        <begin position="46"/>
        <end position="163"/>
    </location>
</feature>
<reference evidence="2 3" key="1">
    <citation type="submission" date="2016-10" db="EMBL/GenBank/DDBJ databases">
        <title>Complete Genome Sequence of Peptococcaceae strain DCMF.</title>
        <authorList>
            <person name="Edwards R.J."/>
            <person name="Holland S.I."/>
            <person name="Deshpande N.P."/>
            <person name="Wong Y.K."/>
            <person name="Ertan H."/>
            <person name="Manefield M."/>
            <person name="Russell T.L."/>
            <person name="Lee M.J."/>
        </authorList>
    </citation>
    <scope>NUCLEOTIDE SEQUENCE [LARGE SCALE GENOMIC DNA]</scope>
    <source>
        <strain evidence="2 3">DCMF</strain>
    </source>
</reference>
<proteinExistence type="predicted"/>
<gene>
    <name evidence="2" type="ORF">DCMF_19925</name>
</gene>
<evidence type="ECO:0000313" key="3">
    <source>
        <dbReference type="Proteomes" id="UP000323521"/>
    </source>
</evidence>
<dbReference type="OrthoDB" id="2083811at2"/>
<sequence length="176" mass="19810">MSEAAPQRLSKQTLNHLFIEGLGVSVKQHSGVNPLLVDLMPPFPLRIRAYLYNCTNPPGGRAPDEYKFQIILPGQQRNTRGMLDYSDGRTPVLAAYARVTDEVKGGVFVLWDPYKHKEFAYSANMQVRTDTIIRALYEPVASSVRANGEIILAARPEHLTEALWMRVEIRLKEATS</sequence>
<keyword evidence="3" id="KW-1185">Reference proteome</keyword>
<dbReference type="AlphaFoldDB" id="A0A3G1KWF9"/>
<dbReference type="KEGG" id="fwa:DCMF_19925"/>
<dbReference type="RefSeq" id="WP_148136046.1">
    <property type="nucleotide sequence ID" value="NZ_CP017634.1"/>
</dbReference>
<evidence type="ECO:0000259" key="1">
    <source>
        <dbReference type="Pfam" id="PF20296"/>
    </source>
</evidence>